<feature type="transmembrane region" description="Helical" evidence="6">
    <location>
        <begin position="262"/>
        <end position="288"/>
    </location>
</feature>
<keyword evidence="4 6" id="KW-1133">Transmembrane helix</keyword>
<feature type="transmembrane region" description="Helical" evidence="6">
    <location>
        <begin position="102"/>
        <end position="125"/>
    </location>
</feature>
<evidence type="ECO:0000256" key="5">
    <source>
        <dbReference type="ARBA" id="ARBA00023136"/>
    </source>
</evidence>
<dbReference type="InterPro" id="IPR000612">
    <property type="entry name" value="PMP3"/>
</dbReference>
<keyword evidence="5 6" id="KW-0472">Membrane</keyword>
<feature type="transmembrane region" description="Helical" evidence="6">
    <location>
        <begin position="163"/>
        <end position="193"/>
    </location>
</feature>
<evidence type="ECO:0000256" key="3">
    <source>
        <dbReference type="ARBA" id="ARBA00022692"/>
    </source>
</evidence>
<reference evidence="7" key="1">
    <citation type="journal article" date="2020" name="Nature">
        <title>Giant virus diversity and host interactions through global metagenomics.</title>
        <authorList>
            <person name="Schulz F."/>
            <person name="Roux S."/>
            <person name="Paez-Espino D."/>
            <person name="Jungbluth S."/>
            <person name="Walsh D.A."/>
            <person name="Denef V.J."/>
            <person name="McMahon K.D."/>
            <person name="Konstantinidis K.T."/>
            <person name="Eloe-Fadrosh E.A."/>
            <person name="Kyrpides N.C."/>
            <person name="Woyke T."/>
        </authorList>
    </citation>
    <scope>NUCLEOTIDE SEQUENCE</scope>
    <source>
        <strain evidence="7">GVMAG-M-3300009161-52</strain>
    </source>
</reference>
<evidence type="ECO:0000256" key="1">
    <source>
        <dbReference type="ARBA" id="ARBA00004370"/>
    </source>
</evidence>
<dbReference type="Pfam" id="PF01679">
    <property type="entry name" value="Pmp3"/>
    <property type="match status" value="1"/>
</dbReference>
<comment type="similarity">
    <text evidence="2">Belongs to the UPF0057 (PMP3) family.</text>
</comment>
<keyword evidence="3 6" id="KW-0812">Transmembrane</keyword>
<organism evidence="7">
    <name type="scientific">viral metagenome</name>
    <dbReference type="NCBI Taxonomy" id="1070528"/>
    <lineage>
        <taxon>unclassified sequences</taxon>
        <taxon>metagenomes</taxon>
        <taxon>organismal metagenomes</taxon>
    </lineage>
</organism>
<evidence type="ECO:0000256" key="6">
    <source>
        <dbReference type="SAM" id="Phobius"/>
    </source>
</evidence>
<accession>A0A6C0EY31</accession>
<evidence type="ECO:0000256" key="4">
    <source>
        <dbReference type="ARBA" id="ARBA00022989"/>
    </source>
</evidence>
<dbReference type="EMBL" id="MN738985">
    <property type="protein sequence ID" value="QHT34094.1"/>
    <property type="molecule type" value="Genomic_DNA"/>
</dbReference>
<dbReference type="GO" id="GO:0016020">
    <property type="term" value="C:membrane"/>
    <property type="evidence" value="ECO:0007669"/>
    <property type="project" value="UniProtKB-SubCell"/>
</dbReference>
<proteinExistence type="inferred from homology"/>
<protein>
    <submittedName>
        <fullName evidence="7">Uncharacterized protein</fullName>
    </submittedName>
</protein>
<comment type="subcellular location">
    <subcellularLocation>
        <location evidence="1">Membrane</location>
    </subcellularLocation>
</comment>
<evidence type="ECO:0000256" key="2">
    <source>
        <dbReference type="ARBA" id="ARBA00009530"/>
    </source>
</evidence>
<feature type="transmembrane region" description="Helical" evidence="6">
    <location>
        <begin position="131"/>
        <end position="151"/>
    </location>
</feature>
<sequence length="289" mass="32761">MSQTILLLYENNTYIKKYPTKYDNTNRSSLLSLSLSIKELFLESIGIENKLDFENDLDNNELFFLKDGIPIHPDTFVDTQNINLSSCISCQKKMRGGNFLDTIMDFVLFPFNVIFKPIGAIGNFFLFLIKFIVWLLQFIIWFIAFLTWVFVDLLNPAKFMSDFFGTIMIIVIGIVSAIFNAITSVAALGINLIGSWMQGFWGWDQSGLTINDRNSKYFKSMNKANGSKCYLTTTNTVPFSIILGTILCPPLGVFMDMGITGWLNIIICGLLTLLFYLPGLCYALLIIYS</sequence>
<evidence type="ECO:0000313" key="7">
    <source>
        <dbReference type="EMBL" id="QHT34094.1"/>
    </source>
</evidence>
<dbReference type="AlphaFoldDB" id="A0A6C0EY31"/>
<name>A0A6C0EY31_9ZZZZ</name>
<feature type="transmembrane region" description="Helical" evidence="6">
    <location>
        <begin position="237"/>
        <end position="255"/>
    </location>
</feature>